<sequence>MKINFKVTPDVETKIERALRKSGDFETGGILIGKKVEDNSFEIIDASVSDEDNKYSIASFIRGVKKSDLLLRKHYKKRTGYYIGEWHSHPKFSLSPSHQDIATMLGILADDNYGVMFNILMITKLNNDKLDYQGYFFHRDLPEIIVLEKKPSP</sequence>
<keyword evidence="1" id="KW-0645">Protease</keyword>
<keyword evidence="3" id="KW-0378">Hydrolase</keyword>
<reference evidence="7 8" key="1">
    <citation type="submission" date="2019-02" db="EMBL/GenBank/DDBJ databases">
        <title>Genomic Encyclopedia of Type Strains, Phase IV (KMG-IV): sequencing the most valuable type-strain genomes for metagenomic binning, comparative biology and taxonomic classification.</title>
        <authorList>
            <person name="Goeker M."/>
        </authorList>
    </citation>
    <scope>NUCLEOTIDE SEQUENCE [LARGE SCALE GENOMIC DNA]</scope>
    <source>
        <strain evidence="7 8">DSM 28825</strain>
    </source>
</reference>
<evidence type="ECO:0000256" key="1">
    <source>
        <dbReference type="ARBA" id="ARBA00022670"/>
    </source>
</evidence>
<dbReference type="Proteomes" id="UP000293562">
    <property type="component" value="Unassembled WGS sequence"/>
</dbReference>
<dbReference type="GO" id="GO:0046872">
    <property type="term" value="F:metal ion binding"/>
    <property type="evidence" value="ECO:0007669"/>
    <property type="project" value="UniProtKB-KW"/>
</dbReference>
<dbReference type="Gene3D" id="3.40.140.10">
    <property type="entry name" value="Cytidine Deaminase, domain 2"/>
    <property type="match status" value="1"/>
</dbReference>
<feature type="domain" description="JAB" evidence="6">
    <location>
        <begin position="11"/>
        <end position="108"/>
    </location>
</feature>
<dbReference type="SUPFAM" id="SSF102712">
    <property type="entry name" value="JAB1/MPN domain"/>
    <property type="match status" value="1"/>
</dbReference>
<dbReference type="InterPro" id="IPR028090">
    <property type="entry name" value="JAB_dom_prok"/>
</dbReference>
<dbReference type="GO" id="GO:0006508">
    <property type="term" value="P:proteolysis"/>
    <property type="evidence" value="ECO:0007669"/>
    <property type="project" value="UniProtKB-KW"/>
</dbReference>
<keyword evidence="2" id="KW-0479">Metal-binding</keyword>
<keyword evidence="5" id="KW-0482">Metalloprotease</keyword>
<evidence type="ECO:0000259" key="6">
    <source>
        <dbReference type="Pfam" id="PF14464"/>
    </source>
</evidence>
<comment type="caution">
    <text evidence="7">The sequence shown here is derived from an EMBL/GenBank/DDBJ whole genome shotgun (WGS) entry which is preliminary data.</text>
</comment>
<evidence type="ECO:0000256" key="5">
    <source>
        <dbReference type="ARBA" id="ARBA00023049"/>
    </source>
</evidence>
<proteinExistence type="predicted"/>
<name>A0A4Q7VJE6_9BACT</name>
<evidence type="ECO:0000313" key="7">
    <source>
        <dbReference type="EMBL" id="RZT96316.1"/>
    </source>
</evidence>
<evidence type="ECO:0000256" key="2">
    <source>
        <dbReference type="ARBA" id="ARBA00022723"/>
    </source>
</evidence>
<dbReference type="EMBL" id="SHKN01000001">
    <property type="protein sequence ID" value="RZT96316.1"/>
    <property type="molecule type" value="Genomic_DNA"/>
</dbReference>
<organism evidence="7 8">
    <name type="scientific">Ancylomarina subtilis</name>
    <dbReference type="NCBI Taxonomy" id="1639035"/>
    <lineage>
        <taxon>Bacteria</taxon>
        <taxon>Pseudomonadati</taxon>
        <taxon>Bacteroidota</taxon>
        <taxon>Bacteroidia</taxon>
        <taxon>Marinilabiliales</taxon>
        <taxon>Marinifilaceae</taxon>
        <taxon>Ancylomarina</taxon>
    </lineage>
</organism>
<keyword evidence="4" id="KW-0862">Zinc</keyword>
<accession>A0A4Q7VJE6</accession>
<evidence type="ECO:0000313" key="8">
    <source>
        <dbReference type="Proteomes" id="UP000293562"/>
    </source>
</evidence>
<dbReference type="GO" id="GO:0008237">
    <property type="term" value="F:metallopeptidase activity"/>
    <property type="evidence" value="ECO:0007669"/>
    <property type="project" value="UniProtKB-KW"/>
</dbReference>
<dbReference type="Pfam" id="PF14464">
    <property type="entry name" value="Prok-JAB"/>
    <property type="match status" value="1"/>
</dbReference>
<protein>
    <submittedName>
        <fullName evidence="7">JAB domain-containing protein similar to deubiquitination enzymes</fullName>
    </submittedName>
</protein>
<evidence type="ECO:0000256" key="3">
    <source>
        <dbReference type="ARBA" id="ARBA00022801"/>
    </source>
</evidence>
<keyword evidence="8" id="KW-1185">Reference proteome</keyword>
<gene>
    <name evidence="7" type="ORF">EV201_0954</name>
</gene>
<dbReference type="AlphaFoldDB" id="A0A4Q7VJE6"/>
<evidence type="ECO:0000256" key="4">
    <source>
        <dbReference type="ARBA" id="ARBA00022833"/>
    </source>
</evidence>